<accession>A0ABQ9XCL2</accession>
<feature type="compositionally biased region" description="Polar residues" evidence="1">
    <location>
        <begin position="354"/>
        <end position="372"/>
    </location>
</feature>
<feature type="region of interest" description="Disordered" evidence="1">
    <location>
        <begin position="402"/>
        <end position="432"/>
    </location>
</feature>
<protein>
    <submittedName>
        <fullName evidence="2">Uncharacterized protein</fullName>
    </submittedName>
</protein>
<feature type="region of interest" description="Disordered" evidence="1">
    <location>
        <begin position="354"/>
        <end position="380"/>
    </location>
</feature>
<proteinExistence type="predicted"/>
<comment type="caution">
    <text evidence="2">The sequence shown here is derived from an EMBL/GenBank/DDBJ whole genome shotgun (WGS) entry which is preliminary data.</text>
</comment>
<evidence type="ECO:0000313" key="3">
    <source>
        <dbReference type="Proteomes" id="UP001281761"/>
    </source>
</evidence>
<dbReference type="Pfam" id="PF07004">
    <property type="entry name" value="SHIPPO-rpt"/>
    <property type="match status" value="2"/>
</dbReference>
<dbReference type="InterPro" id="IPR010736">
    <property type="entry name" value="SHIPPO-rpt"/>
</dbReference>
<evidence type="ECO:0000256" key="1">
    <source>
        <dbReference type="SAM" id="MobiDB-lite"/>
    </source>
</evidence>
<organism evidence="2 3">
    <name type="scientific">Blattamonas nauphoetae</name>
    <dbReference type="NCBI Taxonomy" id="2049346"/>
    <lineage>
        <taxon>Eukaryota</taxon>
        <taxon>Metamonada</taxon>
        <taxon>Preaxostyla</taxon>
        <taxon>Oxymonadida</taxon>
        <taxon>Blattamonas</taxon>
    </lineage>
</organism>
<feature type="region of interest" description="Disordered" evidence="1">
    <location>
        <begin position="444"/>
        <end position="468"/>
    </location>
</feature>
<feature type="compositionally biased region" description="Basic and acidic residues" evidence="1">
    <location>
        <begin position="189"/>
        <end position="199"/>
    </location>
</feature>
<keyword evidence="3" id="KW-1185">Reference proteome</keyword>
<gene>
    <name evidence="2" type="ORF">BLNAU_16005</name>
</gene>
<dbReference type="EMBL" id="JARBJD010000163">
    <property type="protein sequence ID" value="KAK2949085.1"/>
    <property type="molecule type" value="Genomic_DNA"/>
</dbReference>
<feature type="compositionally biased region" description="Basic residues" evidence="1">
    <location>
        <begin position="239"/>
        <end position="250"/>
    </location>
</feature>
<sequence>MNYRTSGRKTAGRVVKGVTRTNTTVPTIPTKYVTILNPDCHEKKGFGQQASRFAAPVEHEGPEPGSYFHPVDYDLKSDSFSKKGYGDFASTSSRFQRLKPPTRVGPGEYETTSTLSTKSIATASFKQPINTQTRSFDTPGPGAYTRSVVETHWVDKGDPTSASFKSSSKRALPSTPSIDGNYPGPGNYTKRDQFDEIGQRMRVRPSTEGLQSRKRPPVPALEGDPMFTQRTMTGYQTNRSRRTNRSRQHKSSIDSSRYFMPSSAFQSRSKRTEWSKHTAFVPGVGSYDPYVQHVPQYDEIKESANFSVTAVDRFGEPYDKPRWDTHPGPGSYDPERCYNKQLLDLDEVADLSTVSPQKATRSQIISSPQNEKTWGDKRRKPGTLPIDLVVRHNSSVLHPSSMFLSETQRDTQKRTYNPQSLHQTNNPRSSIPVVENLISDVKPPGPAYYSPEIPRKQSFRNPEKTEWV</sequence>
<feature type="compositionally biased region" description="Polar residues" evidence="1">
    <location>
        <begin position="414"/>
        <end position="429"/>
    </location>
</feature>
<reference evidence="2 3" key="1">
    <citation type="journal article" date="2022" name="bioRxiv">
        <title>Genomics of Preaxostyla Flagellates Illuminates Evolutionary Transitions and the Path Towards Mitochondrial Loss.</title>
        <authorList>
            <person name="Novak L.V.F."/>
            <person name="Treitli S.C."/>
            <person name="Pyrih J."/>
            <person name="Halakuc P."/>
            <person name="Pipaliya S.V."/>
            <person name="Vacek V."/>
            <person name="Brzon O."/>
            <person name="Soukal P."/>
            <person name="Eme L."/>
            <person name="Dacks J.B."/>
            <person name="Karnkowska A."/>
            <person name="Elias M."/>
            <person name="Hampl V."/>
        </authorList>
    </citation>
    <scope>NUCLEOTIDE SEQUENCE [LARGE SCALE GENOMIC DNA]</scope>
    <source>
        <strain evidence="2">NAU3</strain>
        <tissue evidence="2">Gut</tissue>
    </source>
</reference>
<name>A0ABQ9XCL2_9EUKA</name>
<dbReference type="Proteomes" id="UP001281761">
    <property type="component" value="Unassembled WGS sequence"/>
</dbReference>
<feature type="region of interest" description="Disordered" evidence="1">
    <location>
        <begin position="155"/>
        <end position="259"/>
    </location>
</feature>
<evidence type="ECO:0000313" key="2">
    <source>
        <dbReference type="EMBL" id="KAK2949085.1"/>
    </source>
</evidence>